<accession>A0A0F9C4B8</accession>
<organism evidence="1">
    <name type="scientific">marine sediment metagenome</name>
    <dbReference type="NCBI Taxonomy" id="412755"/>
    <lineage>
        <taxon>unclassified sequences</taxon>
        <taxon>metagenomes</taxon>
        <taxon>ecological metagenomes</taxon>
    </lineage>
</organism>
<protein>
    <submittedName>
        <fullName evidence="1">Uncharacterized protein</fullName>
    </submittedName>
</protein>
<gene>
    <name evidence="1" type="ORF">LCGC14_2654090</name>
</gene>
<proteinExistence type="predicted"/>
<dbReference type="AlphaFoldDB" id="A0A0F9C4B8"/>
<reference evidence="1" key="1">
    <citation type="journal article" date="2015" name="Nature">
        <title>Complex archaea that bridge the gap between prokaryotes and eukaryotes.</title>
        <authorList>
            <person name="Spang A."/>
            <person name="Saw J.H."/>
            <person name="Jorgensen S.L."/>
            <person name="Zaremba-Niedzwiedzka K."/>
            <person name="Martijn J."/>
            <person name="Lind A.E."/>
            <person name="van Eijk R."/>
            <person name="Schleper C."/>
            <person name="Guy L."/>
            <person name="Ettema T.J."/>
        </authorList>
    </citation>
    <scope>NUCLEOTIDE SEQUENCE</scope>
</reference>
<evidence type="ECO:0000313" key="1">
    <source>
        <dbReference type="EMBL" id="KKK97304.1"/>
    </source>
</evidence>
<dbReference type="EMBL" id="LAZR01046108">
    <property type="protein sequence ID" value="KKK97304.1"/>
    <property type="molecule type" value="Genomic_DNA"/>
</dbReference>
<name>A0A0F9C4B8_9ZZZZ</name>
<comment type="caution">
    <text evidence="1">The sequence shown here is derived from an EMBL/GenBank/DDBJ whole genome shotgun (WGS) entry which is preliminary data.</text>
</comment>
<sequence>MALEELIVLENIICVNSKVNLKATYTIINMKLTKLFDEVISEVEKAFLPILEMKILFYTLKCVVFSDEGEGNRIISNCVNV</sequence>